<organism evidence="1 2">
    <name type="scientific">Occultella gossypii</name>
    <dbReference type="NCBI Taxonomy" id="2800820"/>
    <lineage>
        <taxon>Bacteria</taxon>
        <taxon>Bacillati</taxon>
        <taxon>Actinomycetota</taxon>
        <taxon>Actinomycetes</taxon>
        <taxon>Micrococcales</taxon>
        <taxon>Ruaniaceae</taxon>
        <taxon>Occultella</taxon>
    </lineage>
</organism>
<accession>A0ABS7SA80</accession>
<comment type="caution">
    <text evidence="1">The sequence shown here is derived from an EMBL/GenBank/DDBJ whole genome shotgun (WGS) entry which is preliminary data.</text>
</comment>
<sequence>MRTHLIHHRIPMRVRDRVYVAVLCLFLLAALSVGVWAFGRVFMGGGF</sequence>
<reference evidence="1 2" key="1">
    <citation type="submission" date="2021-04" db="EMBL/GenBank/DDBJ databases">
        <title>Ruania sp. nov., isolated from sandy soil of mangrove forest.</title>
        <authorList>
            <person name="Ge X."/>
            <person name="Huang R."/>
            <person name="Liu W."/>
        </authorList>
    </citation>
    <scope>NUCLEOTIDE SEQUENCE [LARGE SCALE GENOMIC DNA]</scope>
    <source>
        <strain evidence="1 2">N2-46</strain>
    </source>
</reference>
<dbReference type="RefSeq" id="WP_223406867.1">
    <property type="nucleotide sequence ID" value="NZ_JAGSHT010000013.1"/>
</dbReference>
<dbReference type="EMBL" id="JAGSHT010000013">
    <property type="protein sequence ID" value="MBZ2197249.1"/>
    <property type="molecule type" value="Genomic_DNA"/>
</dbReference>
<keyword evidence="2" id="KW-1185">Reference proteome</keyword>
<dbReference type="Proteomes" id="UP000826651">
    <property type="component" value="Unassembled WGS sequence"/>
</dbReference>
<protein>
    <submittedName>
        <fullName evidence="1">Uncharacterized protein</fullName>
    </submittedName>
</protein>
<gene>
    <name evidence="1" type="ORF">KCQ71_13875</name>
</gene>
<evidence type="ECO:0000313" key="2">
    <source>
        <dbReference type="Proteomes" id="UP000826651"/>
    </source>
</evidence>
<proteinExistence type="predicted"/>
<name>A0ABS7SA80_9MICO</name>
<evidence type="ECO:0000313" key="1">
    <source>
        <dbReference type="EMBL" id="MBZ2197249.1"/>
    </source>
</evidence>